<organism evidence="2 3">
    <name type="scientific">Vanrija pseudolonga</name>
    <dbReference type="NCBI Taxonomy" id="143232"/>
    <lineage>
        <taxon>Eukaryota</taxon>
        <taxon>Fungi</taxon>
        <taxon>Dikarya</taxon>
        <taxon>Basidiomycota</taxon>
        <taxon>Agaricomycotina</taxon>
        <taxon>Tremellomycetes</taxon>
        <taxon>Trichosporonales</taxon>
        <taxon>Trichosporonaceae</taxon>
        <taxon>Vanrija</taxon>
    </lineage>
</organism>
<feature type="compositionally biased region" description="Polar residues" evidence="1">
    <location>
        <begin position="47"/>
        <end position="61"/>
    </location>
</feature>
<proteinExistence type="predicted"/>
<accession>A0AAF0Y6M8</accession>
<protein>
    <submittedName>
        <fullName evidence="2">Uncharacterized protein</fullName>
    </submittedName>
</protein>
<dbReference type="GeneID" id="87805999"/>
<evidence type="ECO:0000313" key="2">
    <source>
        <dbReference type="EMBL" id="WOO79219.1"/>
    </source>
</evidence>
<evidence type="ECO:0000313" key="3">
    <source>
        <dbReference type="Proteomes" id="UP000827549"/>
    </source>
</evidence>
<dbReference type="RefSeq" id="XP_062625251.1">
    <property type="nucleotide sequence ID" value="XM_062769267.1"/>
</dbReference>
<keyword evidence="3" id="KW-1185">Reference proteome</keyword>
<name>A0AAF0Y6M8_9TREE</name>
<dbReference type="Proteomes" id="UP000827549">
    <property type="component" value="Chromosome 2"/>
</dbReference>
<gene>
    <name evidence="2" type="ORF">LOC62_02G002752</name>
</gene>
<feature type="compositionally biased region" description="Basic and acidic residues" evidence="1">
    <location>
        <begin position="31"/>
        <end position="46"/>
    </location>
</feature>
<dbReference type="AlphaFoldDB" id="A0AAF0Y6M8"/>
<dbReference type="EMBL" id="CP086715">
    <property type="protein sequence ID" value="WOO79219.1"/>
    <property type="molecule type" value="Genomic_DNA"/>
</dbReference>
<sequence>MADVEDDPLAIIDESFASIIDESFASPPFRGDNDGKEAGAKADRAKSYQSPATAAPRTSVSAAYRALPAAPNKPKQNTGKAAPVTTSGAAKRPQRAILSPSPPLSPSAPNTLDMAISQRPSILSPSPPSSPRMFGGATYRALPGVPTKPNNHTRSAAPVTSSGRPPYTWSLTLSQAEAQDVFDRCFNALYGPAQGGVMDQDYSSKEKAIQTSDFKKEVEQEFEEYWGGPLPKRFWREHKRPTAASKGEVALAALDAFILSLPSRHPGEDIKKKLIELSKLIRGAEVLKQKAELLRKMSQRDKPVVKTEDGEPDNAHQSDQKAKKTRVR</sequence>
<evidence type="ECO:0000256" key="1">
    <source>
        <dbReference type="SAM" id="MobiDB-lite"/>
    </source>
</evidence>
<feature type="region of interest" description="Disordered" evidence="1">
    <location>
        <begin position="22"/>
        <end position="112"/>
    </location>
</feature>
<reference evidence="2" key="1">
    <citation type="submission" date="2023-10" db="EMBL/GenBank/DDBJ databases">
        <authorList>
            <person name="Noh H."/>
        </authorList>
    </citation>
    <scope>NUCLEOTIDE SEQUENCE</scope>
    <source>
        <strain evidence="2">DUCC4014</strain>
    </source>
</reference>
<feature type="compositionally biased region" description="Polar residues" evidence="1">
    <location>
        <begin position="74"/>
        <end position="88"/>
    </location>
</feature>
<feature type="region of interest" description="Disordered" evidence="1">
    <location>
        <begin position="297"/>
        <end position="328"/>
    </location>
</feature>
<feature type="compositionally biased region" description="Basic and acidic residues" evidence="1">
    <location>
        <begin position="297"/>
        <end position="322"/>
    </location>
</feature>